<keyword evidence="1" id="KW-0812">Transmembrane</keyword>
<feature type="transmembrane region" description="Helical" evidence="1">
    <location>
        <begin position="104"/>
        <end position="124"/>
    </location>
</feature>
<evidence type="ECO:0000313" key="3">
    <source>
        <dbReference type="Proteomes" id="UP001198151"/>
    </source>
</evidence>
<proteinExistence type="predicted"/>
<feature type="transmembrane region" description="Helical" evidence="1">
    <location>
        <begin position="130"/>
        <end position="152"/>
    </location>
</feature>
<gene>
    <name evidence="2" type="ORF">LKD70_00585</name>
</gene>
<comment type="caution">
    <text evidence="2">The sequence shown here is derived from an EMBL/GenBank/DDBJ whole genome shotgun (WGS) entry which is preliminary data.</text>
</comment>
<dbReference type="EMBL" id="JAJEQX010000001">
    <property type="protein sequence ID" value="MCC2252950.1"/>
    <property type="molecule type" value="Genomic_DNA"/>
</dbReference>
<dbReference type="Proteomes" id="UP001198151">
    <property type="component" value="Unassembled WGS sequence"/>
</dbReference>
<protein>
    <submittedName>
        <fullName evidence="2">Uncharacterized protein</fullName>
    </submittedName>
</protein>
<dbReference type="RefSeq" id="WP_227706114.1">
    <property type="nucleotide sequence ID" value="NZ_JAJEQX010000001.1"/>
</dbReference>
<keyword evidence="3" id="KW-1185">Reference proteome</keyword>
<feature type="transmembrane region" description="Helical" evidence="1">
    <location>
        <begin position="52"/>
        <end position="71"/>
    </location>
</feature>
<organism evidence="2 3">
    <name type="scientific">Ruminococcus turbiniformis</name>
    <dbReference type="NCBI Taxonomy" id="2881258"/>
    <lineage>
        <taxon>Bacteria</taxon>
        <taxon>Bacillati</taxon>
        <taxon>Bacillota</taxon>
        <taxon>Clostridia</taxon>
        <taxon>Eubacteriales</taxon>
        <taxon>Oscillospiraceae</taxon>
        <taxon>Ruminococcus</taxon>
    </lineage>
</organism>
<evidence type="ECO:0000313" key="2">
    <source>
        <dbReference type="EMBL" id="MCC2252950.1"/>
    </source>
</evidence>
<sequence>MLAKHKISLISALHYFKLFYRSVLFILALVMYVVSRIQNSGELFQGYEREYWLLGIIWLVYAFEMVSRFFPARLESMGSEKQFRRNFRPTGKTEPMLQSWKQTFAIAAAWLILNSFIGILYYTGVIDEGILVLISLAYGVCDMICILFFCPFQTWFMKNRCCTVCRIYNWDFAMMFTPFIFIPNGYTWSLLAMSLLLLARWEITVHRYPERFSDRTNANLTCANCKEKLCHHKKQLQGFWKKNRIFKNLQPEKKNRDRI</sequence>
<accession>A0ABS8FSD4</accession>
<keyword evidence="1" id="KW-1133">Transmembrane helix</keyword>
<reference evidence="2 3" key="1">
    <citation type="submission" date="2021-10" db="EMBL/GenBank/DDBJ databases">
        <title>Anaerobic single-cell dispensing facilitates the cultivation of human gut bacteria.</title>
        <authorList>
            <person name="Afrizal A."/>
        </authorList>
    </citation>
    <scope>NUCLEOTIDE SEQUENCE [LARGE SCALE GENOMIC DNA]</scope>
    <source>
        <strain evidence="2 3">CLA-AA-H200</strain>
    </source>
</reference>
<feature type="transmembrane region" description="Helical" evidence="1">
    <location>
        <begin position="12"/>
        <end position="32"/>
    </location>
</feature>
<name>A0ABS8FSD4_9FIRM</name>
<keyword evidence="1" id="KW-0472">Membrane</keyword>
<evidence type="ECO:0000256" key="1">
    <source>
        <dbReference type="SAM" id="Phobius"/>
    </source>
</evidence>